<comment type="caution">
    <text evidence="2">The sequence shown here is derived from an EMBL/GenBank/DDBJ whole genome shotgun (WGS) entry which is preliminary data.</text>
</comment>
<dbReference type="Pfam" id="PF05506">
    <property type="entry name" value="PLipase_C_C"/>
    <property type="match status" value="1"/>
</dbReference>
<feature type="non-terminal residue" evidence="2">
    <location>
        <position position="1"/>
    </location>
</feature>
<reference evidence="2" key="1">
    <citation type="submission" date="2019-09" db="EMBL/GenBank/DDBJ databases">
        <title>Draft genome sequences of 48 bacterial type strains from the CCUG.</title>
        <authorList>
            <person name="Tunovic T."/>
            <person name="Pineiro-Iglesias B."/>
            <person name="Unosson C."/>
            <person name="Inganas E."/>
            <person name="Ohlen M."/>
            <person name="Cardew S."/>
            <person name="Jensie-Markopoulos S."/>
            <person name="Salva-Serra F."/>
            <person name="Jaen-Luchoro D."/>
            <person name="Karlsson R."/>
            <person name="Svensson-Stadler L."/>
            <person name="Chun J."/>
            <person name="Moore E."/>
        </authorList>
    </citation>
    <scope>NUCLEOTIDE SEQUENCE</scope>
    <source>
        <strain evidence="2">CCUG 49675</strain>
    </source>
</reference>
<dbReference type="GO" id="GO:0004629">
    <property type="term" value="F:phospholipase C activity"/>
    <property type="evidence" value="ECO:0007669"/>
    <property type="project" value="InterPro"/>
</dbReference>
<dbReference type="EMBL" id="VZPU01000205">
    <property type="protein sequence ID" value="KAB0475742.1"/>
    <property type="molecule type" value="Genomic_DNA"/>
</dbReference>
<evidence type="ECO:0000259" key="1">
    <source>
        <dbReference type="Pfam" id="PF05506"/>
    </source>
</evidence>
<feature type="non-terminal residue" evidence="2">
    <location>
        <position position="143"/>
    </location>
</feature>
<sequence>ADADAIRKAQEQLAQVSRPDSQTYPVQELGIRPSRALPYILHTSAKVDSSAKTVKLMFSNTGTHAAVFHVYDKLNLDAIPRRYMVEAGKQLDDIWLSKDNQYDLWVLGPNGFHRSFGGDLTQLAQIQTLPEIRVCLEECDPKL</sequence>
<dbReference type="GO" id="GO:0016042">
    <property type="term" value="P:lipid catabolic process"/>
    <property type="evidence" value="ECO:0007669"/>
    <property type="project" value="InterPro"/>
</dbReference>
<accession>A0A643CX54</accession>
<dbReference type="AlphaFoldDB" id="A0A643CX54"/>
<name>A0A643CX54_PSEVA</name>
<organism evidence="2">
    <name type="scientific">Pseudomonas vancouverensis</name>
    <dbReference type="NCBI Taxonomy" id="95300"/>
    <lineage>
        <taxon>Bacteria</taxon>
        <taxon>Pseudomonadati</taxon>
        <taxon>Pseudomonadota</taxon>
        <taxon>Gammaproteobacteria</taxon>
        <taxon>Pseudomonadales</taxon>
        <taxon>Pseudomonadaceae</taxon>
        <taxon>Pseudomonas</taxon>
    </lineage>
</organism>
<dbReference type="OrthoDB" id="9770871at2"/>
<proteinExistence type="predicted"/>
<gene>
    <name evidence="2" type="ORF">F7R09_30950</name>
</gene>
<evidence type="ECO:0000313" key="2">
    <source>
        <dbReference type="EMBL" id="KAB0475742.1"/>
    </source>
</evidence>
<dbReference type="InterPro" id="IPR008475">
    <property type="entry name" value="PLipase_C_C"/>
</dbReference>
<protein>
    <submittedName>
        <fullName evidence="2">DUF756 domain-containing protein</fullName>
    </submittedName>
</protein>
<feature type="domain" description="Bacterial phospholipase C C-terminal" evidence="1">
    <location>
        <begin position="33"/>
        <end position="119"/>
    </location>
</feature>
<dbReference type="RefSeq" id="WP_151098756.1">
    <property type="nucleotide sequence ID" value="NZ_VZPU01000205.1"/>
</dbReference>